<dbReference type="AlphaFoldDB" id="A0A0F9LSM3"/>
<organism evidence="1">
    <name type="scientific">marine sediment metagenome</name>
    <dbReference type="NCBI Taxonomy" id="412755"/>
    <lineage>
        <taxon>unclassified sequences</taxon>
        <taxon>metagenomes</taxon>
        <taxon>ecological metagenomes</taxon>
    </lineage>
</organism>
<name>A0A0F9LSM3_9ZZZZ</name>
<protein>
    <submittedName>
        <fullName evidence="1">Uncharacterized protein</fullName>
    </submittedName>
</protein>
<accession>A0A0F9LSM3</accession>
<evidence type="ECO:0000313" key="1">
    <source>
        <dbReference type="EMBL" id="KKM60082.1"/>
    </source>
</evidence>
<gene>
    <name evidence="1" type="ORF">LCGC14_1545560</name>
</gene>
<reference evidence="1" key="1">
    <citation type="journal article" date="2015" name="Nature">
        <title>Complex archaea that bridge the gap between prokaryotes and eukaryotes.</title>
        <authorList>
            <person name="Spang A."/>
            <person name="Saw J.H."/>
            <person name="Jorgensen S.L."/>
            <person name="Zaremba-Niedzwiedzka K."/>
            <person name="Martijn J."/>
            <person name="Lind A.E."/>
            <person name="van Eijk R."/>
            <person name="Schleper C."/>
            <person name="Guy L."/>
            <person name="Ettema T.J."/>
        </authorList>
    </citation>
    <scope>NUCLEOTIDE SEQUENCE</scope>
</reference>
<sequence length="46" mass="5737">MTLRFQISELHYSYFYLGWWILKQVPEKDFNISVWADAYHKELKKL</sequence>
<comment type="caution">
    <text evidence="1">The sequence shown here is derived from an EMBL/GenBank/DDBJ whole genome shotgun (WGS) entry which is preliminary data.</text>
</comment>
<dbReference type="EMBL" id="LAZR01011745">
    <property type="protein sequence ID" value="KKM60082.1"/>
    <property type="molecule type" value="Genomic_DNA"/>
</dbReference>
<proteinExistence type="predicted"/>